<evidence type="ECO:0000313" key="1">
    <source>
        <dbReference type="EMBL" id="KAK6922705.1"/>
    </source>
</evidence>
<organism evidence="1 2">
    <name type="scientific">Dillenia turbinata</name>
    <dbReference type="NCBI Taxonomy" id="194707"/>
    <lineage>
        <taxon>Eukaryota</taxon>
        <taxon>Viridiplantae</taxon>
        <taxon>Streptophyta</taxon>
        <taxon>Embryophyta</taxon>
        <taxon>Tracheophyta</taxon>
        <taxon>Spermatophyta</taxon>
        <taxon>Magnoliopsida</taxon>
        <taxon>eudicotyledons</taxon>
        <taxon>Gunneridae</taxon>
        <taxon>Pentapetalae</taxon>
        <taxon>Dilleniales</taxon>
        <taxon>Dilleniaceae</taxon>
        <taxon>Dillenia</taxon>
    </lineage>
</organism>
<protein>
    <submittedName>
        <fullName evidence="1">Uncharacterized protein</fullName>
    </submittedName>
</protein>
<dbReference type="Gene3D" id="1.20.930.20">
    <property type="entry name" value="Adaptor protein Cbl, N-terminal domain"/>
    <property type="match status" value="1"/>
</dbReference>
<sequence>MGTDASELAEALPYPCAIKLSSPKRKRIVSECGQRYGFKLFNGRTGQWLDPHILQNRLHRLMCLELMKLVERISMVFPEIEAAQPRCHSGIKVLCSLNLALDKAKSLLQQCSESSKLYLALSGDAILSRCERLRASLERSLSQIQSMVPVALAVEISGIINDLRSATFSLESSEEEAGKFLRSLLQDASASDPAESFY</sequence>
<dbReference type="Proteomes" id="UP001370490">
    <property type="component" value="Unassembled WGS sequence"/>
</dbReference>
<dbReference type="EMBL" id="JBAMMX010000018">
    <property type="protein sequence ID" value="KAK6922705.1"/>
    <property type="molecule type" value="Genomic_DNA"/>
</dbReference>
<dbReference type="GO" id="GO:0007166">
    <property type="term" value="P:cell surface receptor signaling pathway"/>
    <property type="evidence" value="ECO:0007669"/>
    <property type="project" value="InterPro"/>
</dbReference>
<proteinExistence type="predicted"/>
<name>A0AAN8UVC8_9MAGN</name>
<accession>A0AAN8UVC8</accession>
<evidence type="ECO:0000313" key="2">
    <source>
        <dbReference type="Proteomes" id="UP001370490"/>
    </source>
</evidence>
<dbReference type="AlphaFoldDB" id="A0AAN8UVC8"/>
<dbReference type="InterPro" id="IPR036537">
    <property type="entry name" value="Adaptor_Cbl_N_dom_sf"/>
</dbReference>
<gene>
    <name evidence="1" type="ORF">RJ641_011009</name>
</gene>
<reference evidence="1 2" key="1">
    <citation type="submission" date="2023-12" db="EMBL/GenBank/DDBJ databases">
        <title>A high-quality genome assembly for Dillenia turbinata (Dilleniales).</title>
        <authorList>
            <person name="Chanderbali A."/>
        </authorList>
    </citation>
    <scope>NUCLEOTIDE SEQUENCE [LARGE SCALE GENOMIC DNA]</scope>
    <source>
        <strain evidence="1">LSX21</strain>
        <tissue evidence="1">Leaf</tissue>
    </source>
</reference>
<keyword evidence="2" id="KW-1185">Reference proteome</keyword>
<comment type="caution">
    <text evidence="1">The sequence shown here is derived from an EMBL/GenBank/DDBJ whole genome shotgun (WGS) entry which is preliminary data.</text>
</comment>